<dbReference type="GeneID" id="29069384"/>
<evidence type="ECO:0000313" key="2">
    <source>
        <dbReference type="Proteomes" id="UP000203302"/>
    </source>
</evidence>
<dbReference type="RefSeq" id="YP_009293230.1">
    <property type="nucleotide sequence ID" value="NC_031127.1"/>
</dbReference>
<organism evidence="1 2">
    <name type="scientific">Erwinia phage vB_EamM_Huxley</name>
    <dbReference type="NCBI Taxonomy" id="1883373"/>
    <lineage>
        <taxon>Viruses</taxon>
        <taxon>Duplodnaviria</taxon>
        <taxon>Heunggongvirae</taxon>
        <taxon>Uroviricota</taxon>
        <taxon>Caudoviricetes</taxon>
        <taxon>Chimalliviridae</taxon>
        <taxon>Machinavirus</taxon>
        <taxon>Machinavirus machina</taxon>
    </lineage>
</organism>
<evidence type="ECO:0000313" key="1">
    <source>
        <dbReference type="EMBL" id="ANZ49344.1"/>
    </source>
</evidence>
<dbReference type="KEGG" id="vg:29069384"/>
<dbReference type="OrthoDB" id="10704at10239"/>
<dbReference type="Gene3D" id="1.10.3210.10">
    <property type="entry name" value="Hypothetical protein af1432"/>
    <property type="match status" value="1"/>
</dbReference>
<dbReference type="EMBL" id="KX397368">
    <property type="protein sequence ID" value="ANZ49344.1"/>
    <property type="molecule type" value="Genomic_DNA"/>
</dbReference>
<accession>A0A1B2IDQ9</accession>
<protein>
    <submittedName>
        <fullName evidence="1">Putative HD domain protein</fullName>
    </submittedName>
</protein>
<dbReference type="SUPFAM" id="SSF109604">
    <property type="entry name" value="HD-domain/PDEase-like"/>
    <property type="match status" value="1"/>
</dbReference>
<proteinExistence type="predicted"/>
<dbReference type="Proteomes" id="UP000203302">
    <property type="component" value="Segment"/>
</dbReference>
<reference evidence="2" key="1">
    <citation type="submission" date="2016-06" db="EMBL/GenBank/DDBJ databases">
        <authorList>
            <person name="Berg J.A."/>
            <person name="Grossarth S.E."/>
            <person name="Jarvis T.M."/>
            <person name="Merrill B.D."/>
            <person name="Breakwell D.P."/>
            <person name="Hope S."/>
            <person name="Grose J.H."/>
        </authorList>
    </citation>
    <scope>NUCLEOTIDE SEQUENCE [LARGE SCALE GENOMIC DNA]</scope>
</reference>
<name>A0A1B2IDQ9_9CAUD</name>
<gene>
    <name evidence="1" type="ORF">HUXLEY_262</name>
</gene>
<sequence>MNPQDVRKLTEQVIRHFYDFYRYTDSAHRIDHIRSVISNVIRICYTNGWQEHLKLAIIAAGAHDIFSTKELRAEHHIKGFTWVLDNKPLLMRKYKLTSDECYTIAYAVMEHRGSFKGNYNSIVSEIVAAADRGIPSKDDVTNYIGRSYLYARDNLEKSISNAKFHAVAHIQDKFGRNAYAKVPDWYHEMFARELAERRDIIDMLDTDFFTPDLVEDLERKLNNNP</sequence>